<dbReference type="EMBL" id="CP096040">
    <property type="protein sequence ID" value="USQ95544.1"/>
    <property type="molecule type" value="Genomic_DNA"/>
</dbReference>
<feature type="chain" id="PRO_5045110658" evidence="3">
    <location>
        <begin position="26"/>
        <end position="352"/>
    </location>
</feature>
<name>A0ABY4ZT32_9CAUL</name>
<comment type="similarity">
    <text evidence="1">Belongs to the phosphate/phosphite/phosphonate binding protein family.</text>
</comment>
<dbReference type="Proteomes" id="UP001057520">
    <property type="component" value="Chromosome"/>
</dbReference>
<dbReference type="PANTHER" id="PTHR35841">
    <property type="entry name" value="PHOSPHONATES-BINDING PERIPLASMIC PROTEIN"/>
    <property type="match status" value="1"/>
</dbReference>
<dbReference type="PROSITE" id="PS51257">
    <property type="entry name" value="PROKAR_LIPOPROTEIN"/>
    <property type="match status" value="1"/>
</dbReference>
<evidence type="ECO:0000256" key="2">
    <source>
        <dbReference type="ARBA" id="ARBA00022729"/>
    </source>
</evidence>
<evidence type="ECO:0000256" key="3">
    <source>
        <dbReference type="SAM" id="SignalP"/>
    </source>
</evidence>
<dbReference type="NCBIfam" id="TIGR01098">
    <property type="entry name" value="3A0109s03R"/>
    <property type="match status" value="1"/>
</dbReference>
<dbReference type="InterPro" id="IPR005770">
    <property type="entry name" value="PhnD"/>
</dbReference>
<protein>
    <submittedName>
        <fullName evidence="4">Phosphate/phosphite/phosphonate ABC transporter substrate-binding protein</fullName>
    </submittedName>
</protein>
<keyword evidence="5" id="KW-1185">Reference proteome</keyword>
<dbReference type="Pfam" id="PF12974">
    <property type="entry name" value="Phosphonate-bd"/>
    <property type="match status" value="1"/>
</dbReference>
<feature type="signal peptide" evidence="3">
    <location>
        <begin position="1"/>
        <end position="25"/>
    </location>
</feature>
<sequence length="352" mass="37471">MISRRSAFAIAARLSVVGLSVLALASCGQKPATTGSAKDTVVFSILSTESAQNMEGYWKPILADMEKQTGLKVKPFFSSNYSSLIVAMGAKQTDLGWFSNQSGLEAVRRSGGEVFARTFDPSGTDGYKSVIIVPADSKLTLQGLLKCDKTLNFGIGDKKSTSGTLAPMTYVFIPAGVKPETCFKTVLSASHDANLAAVANHKLDASTNNTTALRLNMARADNKTAKVKVIWESPTLPEDPIVWRKDLDPVVKEKLRQFFLTYGQGDTPEAAQQRANLAKLSMGGFKPADDSHLLVVREMEALEQLGLAKETGDQAKIAAAQKNLDGIKAERIAAEGKAGLAAPVAPVAPPAN</sequence>
<gene>
    <name evidence="4" type="primary">phnD</name>
    <name evidence="4" type="ORF">MZV50_23860</name>
</gene>
<reference evidence="4 5" key="1">
    <citation type="submission" date="2022-04" db="EMBL/GenBank/DDBJ databases">
        <title>Genome sequence of soybean root-associated Caulobacter segnis RL271.</title>
        <authorList>
            <person name="Longley R."/>
            <person name="Bonito G."/>
            <person name="Trigodet F."/>
            <person name="Crosson S."/>
            <person name="Fiebig A."/>
        </authorList>
    </citation>
    <scope>NUCLEOTIDE SEQUENCE [LARGE SCALE GENOMIC DNA]</scope>
    <source>
        <strain evidence="4 5">RL271</strain>
    </source>
</reference>
<organism evidence="4 5">
    <name type="scientific">Caulobacter segnis</name>
    <dbReference type="NCBI Taxonomy" id="88688"/>
    <lineage>
        <taxon>Bacteria</taxon>
        <taxon>Pseudomonadati</taxon>
        <taxon>Pseudomonadota</taxon>
        <taxon>Alphaproteobacteria</taxon>
        <taxon>Caulobacterales</taxon>
        <taxon>Caulobacteraceae</taxon>
        <taxon>Caulobacter</taxon>
    </lineage>
</organism>
<evidence type="ECO:0000256" key="1">
    <source>
        <dbReference type="ARBA" id="ARBA00007162"/>
    </source>
</evidence>
<evidence type="ECO:0000313" key="4">
    <source>
        <dbReference type="EMBL" id="USQ95544.1"/>
    </source>
</evidence>
<keyword evidence="2 3" id="KW-0732">Signal</keyword>
<dbReference type="PANTHER" id="PTHR35841:SF1">
    <property type="entry name" value="PHOSPHONATES-BINDING PERIPLASMIC PROTEIN"/>
    <property type="match status" value="1"/>
</dbReference>
<proteinExistence type="inferred from homology"/>
<dbReference type="Gene3D" id="3.40.190.10">
    <property type="entry name" value="Periplasmic binding protein-like II"/>
    <property type="match status" value="2"/>
</dbReference>
<accession>A0ABY4ZT32</accession>
<dbReference type="SUPFAM" id="SSF53850">
    <property type="entry name" value="Periplasmic binding protein-like II"/>
    <property type="match status" value="1"/>
</dbReference>
<evidence type="ECO:0000313" key="5">
    <source>
        <dbReference type="Proteomes" id="UP001057520"/>
    </source>
</evidence>